<sequence>MEYVKLGRTGLDVSRLCLGCMTYGQPERGTHPWSLTEEQSRPFIRKAVEDGINFFDTANVYSAGSSEEIVGSALKEFTRRDEIVLATKVMNRMHEGPNGAGLSRKAIMQEIDNSLKRLGTDYVDLYQIHRFDYNTPIEETLEALHDVVKAGKARYIGASSMYAWQFATMLATQKANGWAKFVTMQNYVNLLYREEEREMLPLCAAEGIGVIPWSPMARGRLTRPWDTTTERSETDEFGKTLYAETAASDRKVVDAVAKIANERGVPMARVALAWVLSKPVVSAPIIGASKPHHLDDAQAALALELTDSEIEKLEAPYIPHRVVGFS</sequence>
<dbReference type="InterPro" id="IPR050523">
    <property type="entry name" value="AKR_Detox_Biosynth"/>
</dbReference>
<dbReference type="Gene3D" id="3.20.20.100">
    <property type="entry name" value="NADP-dependent oxidoreductase domain"/>
    <property type="match status" value="1"/>
</dbReference>
<dbReference type="Pfam" id="PF00248">
    <property type="entry name" value="Aldo_ket_red"/>
    <property type="match status" value="1"/>
</dbReference>
<dbReference type="PANTHER" id="PTHR43364">
    <property type="entry name" value="NADH-SPECIFIC METHYLGLYOXAL REDUCTASE-RELATED"/>
    <property type="match status" value="1"/>
</dbReference>
<name>A0ABV2I7N0_9HYPH</name>
<dbReference type="InterPro" id="IPR036812">
    <property type="entry name" value="NAD(P)_OxRdtase_dom_sf"/>
</dbReference>
<reference evidence="3 4" key="1">
    <citation type="submission" date="2024-06" db="EMBL/GenBank/DDBJ databases">
        <title>Genomic Encyclopedia of Type Strains, Phase IV (KMG-IV): sequencing the most valuable type-strain genomes for metagenomic binning, comparative biology and taxonomic classification.</title>
        <authorList>
            <person name="Goeker M."/>
        </authorList>
    </citation>
    <scope>NUCLEOTIDE SEQUENCE [LARGE SCALE GENOMIC DNA]</scope>
    <source>
        <strain evidence="3 4">DSM 28102</strain>
    </source>
</reference>
<keyword evidence="4" id="KW-1185">Reference proteome</keyword>
<proteinExistence type="predicted"/>
<evidence type="ECO:0000259" key="2">
    <source>
        <dbReference type="Pfam" id="PF00248"/>
    </source>
</evidence>
<evidence type="ECO:0000256" key="1">
    <source>
        <dbReference type="ARBA" id="ARBA00023002"/>
    </source>
</evidence>
<comment type="caution">
    <text evidence="3">The sequence shown here is derived from an EMBL/GenBank/DDBJ whole genome shotgun (WGS) entry which is preliminary data.</text>
</comment>
<feature type="domain" description="NADP-dependent oxidoreductase" evidence="2">
    <location>
        <begin position="15"/>
        <end position="315"/>
    </location>
</feature>
<dbReference type="CDD" id="cd19079">
    <property type="entry name" value="AKR_EcYajO-like"/>
    <property type="match status" value="1"/>
</dbReference>
<keyword evidence="1" id="KW-0560">Oxidoreductase</keyword>
<dbReference type="InterPro" id="IPR020471">
    <property type="entry name" value="AKR"/>
</dbReference>
<gene>
    <name evidence="3" type="ORF">ABID12_000853</name>
</gene>
<accession>A0ABV2I7N0</accession>
<dbReference type="EMBL" id="JBEPLY010000002">
    <property type="protein sequence ID" value="MET3598926.1"/>
    <property type="molecule type" value="Genomic_DNA"/>
</dbReference>
<dbReference type="PANTHER" id="PTHR43364:SF4">
    <property type="entry name" value="NAD(P)-LINKED OXIDOREDUCTASE SUPERFAMILY PROTEIN"/>
    <property type="match status" value="1"/>
</dbReference>
<dbReference type="Proteomes" id="UP001549164">
    <property type="component" value="Unassembled WGS sequence"/>
</dbReference>
<dbReference type="SUPFAM" id="SSF51430">
    <property type="entry name" value="NAD(P)-linked oxidoreductase"/>
    <property type="match status" value="1"/>
</dbReference>
<dbReference type="PRINTS" id="PR00069">
    <property type="entry name" value="ALDKETRDTASE"/>
</dbReference>
<protein>
    <submittedName>
        <fullName evidence="3">Aryl-alcohol dehydrogenase-like predicted oxidoreductase</fullName>
    </submittedName>
</protein>
<evidence type="ECO:0000313" key="4">
    <source>
        <dbReference type="Proteomes" id="UP001549164"/>
    </source>
</evidence>
<organism evidence="3 4">
    <name type="scientific">Martelella mangrovi</name>
    <dbReference type="NCBI Taxonomy" id="1397477"/>
    <lineage>
        <taxon>Bacteria</taxon>
        <taxon>Pseudomonadati</taxon>
        <taxon>Pseudomonadota</taxon>
        <taxon>Alphaproteobacteria</taxon>
        <taxon>Hyphomicrobiales</taxon>
        <taxon>Aurantimonadaceae</taxon>
        <taxon>Martelella</taxon>
    </lineage>
</organism>
<dbReference type="RefSeq" id="WP_354433233.1">
    <property type="nucleotide sequence ID" value="NZ_JBEPLY010000002.1"/>
</dbReference>
<dbReference type="InterPro" id="IPR023210">
    <property type="entry name" value="NADP_OxRdtase_dom"/>
</dbReference>
<evidence type="ECO:0000313" key="3">
    <source>
        <dbReference type="EMBL" id="MET3598926.1"/>
    </source>
</evidence>